<proteinExistence type="predicted"/>
<dbReference type="KEGG" id="saqt:GJV85_02620"/>
<evidence type="ECO:0000313" key="1">
    <source>
        <dbReference type="EMBL" id="QSZ41053.1"/>
    </source>
</evidence>
<evidence type="ECO:0000313" key="2">
    <source>
        <dbReference type="Proteomes" id="UP000671852"/>
    </source>
</evidence>
<reference evidence="1" key="1">
    <citation type="submission" date="2019-11" db="EMBL/GenBank/DDBJ databases">
        <authorList>
            <person name="Kojima H."/>
        </authorList>
    </citation>
    <scope>NUCLEOTIDE SEQUENCE</scope>
    <source>
        <strain evidence="1">H1576</strain>
    </source>
</reference>
<sequence>MEQINALLQKYDNFIGAQLRSIQPLSDTSKLLTIVIQDDDGEDLESVKIEFNNINDSRILENGVLSFLDMMSGISIIKEHDLYGFAVGNATTMLYVLNAPLYIVASDVKIQD</sequence>
<keyword evidence="2" id="KW-1185">Reference proteome</keyword>
<protein>
    <submittedName>
        <fullName evidence="1">Uncharacterized protein</fullName>
    </submittedName>
</protein>
<dbReference type="RefSeq" id="WP_207562325.1">
    <property type="nucleotide sequence ID" value="NZ_CP046072.1"/>
</dbReference>
<accession>A0A975AYV7</accession>
<name>A0A975AYV7_9BACT</name>
<dbReference type="Proteomes" id="UP000671852">
    <property type="component" value="Chromosome"/>
</dbReference>
<gene>
    <name evidence="1" type="ORF">GJV85_02620</name>
</gene>
<dbReference type="EMBL" id="CP046072">
    <property type="protein sequence ID" value="QSZ41053.1"/>
    <property type="molecule type" value="Genomic_DNA"/>
</dbReference>
<organism evidence="1 2">
    <name type="scientific">Sulfurimonas aquatica</name>
    <dbReference type="NCBI Taxonomy" id="2672570"/>
    <lineage>
        <taxon>Bacteria</taxon>
        <taxon>Pseudomonadati</taxon>
        <taxon>Campylobacterota</taxon>
        <taxon>Epsilonproteobacteria</taxon>
        <taxon>Campylobacterales</taxon>
        <taxon>Sulfurimonadaceae</taxon>
        <taxon>Sulfurimonas</taxon>
    </lineage>
</organism>
<reference evidence="1" key="2">
    <citation type="submission" date="2021-04" db="EMBL/GenBank/DDBJ databases">
        <title>Isolation and characterization of a novel species of the genus Sulfurimonas.</title>
        <authorList>
            <person name="Fukui M."/>
        </authorList>
    </citation>
    <scope>NUCLEOTIDE SEQUENCE</scope>
    <source>
        <strain evidence="1">H1576</strain>
    </source>
</reference>
<dbReference type="AlphaFoldDB" id="A0A975AYV7"/>